<name>A0A562BPW5_9BURK</name>
<dbReference type="PIRSF" id="PIRSF017082">
    <property type="entry name" value="YflP"/>
    <property type="match status" value="1"/>
</dbReference>
<dbReference type="SUPFAM" id="SSF53850">
    <property type="entry name" value="Periplasmic binding protein-like II"/>
    <property type="match status" value="1"/>
</dbReference>
<proteinExistence type="inferred from homology"/>
<keyword evidence="4" id="KW-1185">Reference proteome</keyword>
<comment type="similarity">
    <text evidence="1">Belongs to the UPF0065 (bug) family.</text>
</comment>
<dbReference type="InterPro" id="IPR005064">
    <property type="entry name" value="BUG"/>
</dbReference>
<dbReference type="PANTHER" id="PTHR42928:SF5">
    <property type="entry name" value="BLR1237 PROTEIN"/>
    <property type="match status" value="1"/>
</dbReference>
<reference evidence="3 4" key="1">
    <citation type="submission" date="2019-07" db="EMBL/GenBank/DDBJ databases">
        <title>Genome sequencing of lignin-degrading bacterial isolates.</title>
        <authorList>
            <person name="Gladden J."/>
        </authorList>
    </citation>
    <scope>NUCLEOTIDE SEQUENCE [LARGE SCALE GENOMIC DNA]</scope>
    <source>
        <strain evidence="3 4">J11</strain>
    </source>
</reference>
<dbReference type="InterPro" id="IPR006311">
    <property type="entry name" value="TAT_signal"/>
</dbReference>
<accession>A0A562BPW5</accession>
<feature type="signal peptide" evidence="2">
    <location>
        <begin position="1"/>
        <end position="50"/>
    </location>
</feature>
<dbReference type="EMBL" id="VLJN01000010">
    <property type="protein sequence ID" value="TWG87204.1"/>
    <property type="molecule type" value="Genomic_DNA"/>
</dbReference>
<dbReference type="Proteomes" id="UP000318141">
    <property type="component" value="Unassembled WGS sequence"/>
</dbReference>
<evidence type="ECO:0000256" key="2">
    <source>
        <dbReference type="SAM" id="SignalP"/>
    </source>
</evidence>
<evidence type="ECO:0000313" key="4">
    <source>
        <dbReference type="Proteomes" id="UP000318141"/>
    </source>
</evidence>
<dbReference type="InterPro" id="IPR042100">
    <property type="entry name" value="Bug_dom1"/>
</dbReference>
<evidence type="ECO:0000313" key="3">
    <source>
        <dbReference type="EMBL" id="TWG87204.1"/>
    </source>
</evidence>
<sequence length="352" mass="36365">MPTASLLADVGPTSPCPHATARRRTLRSLAAIAAGATLALTALTPSPALAAYPDKPIRLVIPYPPGGATDVIGRIVAARLGDALGQQVVVENRGGAGGNIGAEAVARSAPDGYTLLMGALTSHATIATLEKGRLRYDLLKDFTPVMVVGSVPLVAVVNPKVPVHSLRQLVEYGRANPGKLNYASSGPGAPQRMAAEIFRKETGIDMVHVPYKGSGPAMTDLVGGQVNMMMETVPAAQPFIKAGQLRALAVTTPQRISMLPDVPAAAEQGMPQLDVSSTFGVLAPAGTPAPVIAKLNTALAGMLQMPEVKEQFLKQGVYAAAPTDPTQAASRLRAEVARWQKVIADAGVTAGD</sequence>
<protein>
    <submittedName>
        <fullName evidence="3">Tripartite-type tricarboxylate transporter receptor subunit TctC</fullName>
    </submittedName>
</protein>
<keyword evidence="2" id="KW-0732">Signal</keyword>
<gene>
    <name evidence="3" type="ORF">L602_001800000120</name>
</gene>
<dbReference type="Pfam" id="PF03401">
    <property type="entry name" value="TctC"/>
    <property type="match status" value="1"/>
</dbReference>
<organism evidence="3 4">
    <name type="scientific">Cupriavidus gilardii J11</name>
    <dbReference type="NCBI Taxonomy" id="936133"/>
    <lineage>
        <taxon>Bacteria</taxon>
        <taxon>Pseudomonadati</taxon>
        <taxon>Pseudomonadota</taxon>
        <taxon>Betaproteobacteria</taxon>
        <taxon>Burkholderiales</taxon>
        <taxon>Burkholderiaceae</taxon>
        <taxon>Cupriavidus</taxon>
    </lineage>
</organism>
<dbReference type="OrthoDB" id="8678477at2"/>
<feature type="chain" id="PRO_5021803632" evidence="2">
    <location>
        <begin position="51"/>
        <end position="352"/>
    </location>
</feature>
<dbReference type="PANTHER" id="PTHR42928">
    <property type="entry name" value="TRICARBOXYLATE-BINDING PROTEIN"/>
    <property type="match status" value="1"/>
</dbReference>
<keyword evidence="3" id="KW-0675">Receptor</keyword>
<dbReference type="Gene3D" id="3.40.190.10">
    <property type="entry name" value="Periplasmic binding protein-like II"/>
    <property type="match status" value="1"/>
</dbReference>
<dbReference type="Gene3D" id="3.40.190.150">
    <property type="entry name" value="Bordetella uptake gene, domain 1"/>
    <property type="match status" value="1"/>
</dbReference>
<dbReference type="PROSITE" id="PS51318">
    <property type="entry name" value="TAT"/>
    <property type="match status" value="1"/>
</dbReference>
<dbReference type="AlphaFoldDB" id="A0A562BPW5"/>
<evidence type="ECO:0000256" key="1">
    <source>
        <dbReference type="ARBA" id="ARBA00006987"/>
    </source>
</evidence>
<comment type="caution">
    <text evidence="3">The sequence shown here is derived from an EMBL/GenBank/DDBJ whole genome shotgun (WGS) entry which is preliminary data.</text>
</comment>
<dbReference type="CDD" id="cd13578">
    <property type="entry name" value="PBP2_Bug27"/>
    <property type="match status" value="1"/>
</dbReference>